<reference evidence="10 11" key="1">
    <citation type="journal article" date="2012" name="J. Bacteriol.">
        <title>Genome Sequence of the Alkane-Degrading Bacterium Alcanivorax hongdengensis Type Strain A-11-3.</title>
        <authorList>
            <person name="Lai Q."/>
            <person name="Shao Z."/>
        </authorList>
    </citation>
    <scope>NUCLEOTIDE SEQUENCE [LARGE SCALE GENOMIC DNA]</scope>
    <source>
        <strain evidence="10 11">A-11-3</strain>
    </source>
</reference>
<feature type="signal peptide" evidence="7">
    <location>
        <begin position="1"/>
        <end position="18"/>
    </location>
</feature>
<feature type="domain" description="Disulphide bond isomerase DsbC/G N-terminal" evidence="8">
    <location>
        <begin position="35"/>
        <end position="98"/>
    </location>
</feature>
<evidence type="ECO:0000259" key="9">
    <source>
        <dbReference type="Pfam" id="PF13098"/>
    </source>
</evidence>
<evidence type="ECO:0000256" key="7">
    <source>
        <dbReference type="RuleBase" id="RU364038"/>
    </source>
</evidence>
<evidence type="ECO:0000313" key="10">
    <source>
        <dbReference type="EMBL" id="EKF75628.1"/>
    </source>
</evidence>
<dbReference type="STRING" id="1177179.A11A3_02127"/>
<evidence type="ECO:0000256" key="1">
    <source>
        <dbReference type="ARBA" id="ARBA00004418"/>
    </source>
</evidence>
<keyword evidence="3 7" id="KW-0732">Signal</keyword>
<gene>
    <name evidence="10" type="ORF">A11A3_02127</name>
</gene>
<protein>
    <recommendedName>
        <fullName evidence="7">Thiol:disulfide interchange protein</fullName>
    </recommendedName>
</protein>
<keyword evidence="6 7" id="KW-0676">Redox-active center</keyword>
<dbReference type="InterPro" id="IPR012336">
    <property type="entry name" value="Thioredoxin-like_fold"/>
</dbReference>
<dbReference type="Gene3D" id="3.40.30.10">
    <property type="entry name" value="Glutaredoxin"/>
    <property type="match status" value="1"/>
</dbReference>
<feature type="domain" description="Thioredoxin-like fold" evidence="9">
    <location>
        <begin position="124"/>
        <end position="250"/>
    </location>
</feature>
<keyword evidence="10" id="KW-0413">Isomerase</keyword>
<keyword evidence="5" id="KW-1015">Disulfide bond</keyword>
<dbReference type="RefSeq" id="WP_008927612.1">
    <property type="nucleotide sequence ID" value="NZ_AMRJ01000002.1"/>
</dbReference>
<sequence length="253" mass="27244">MKRWLFLALLGVITACSAQTDEASSGKTDKSAVIDKAAVEKAFADAFGNVKVTSVKAAPVPGMVEVEVNGRDTVYSTPDGHYVFTGDLLELKDGDVVNVAEAKFEKVRKAGIAKLDRSDMITFAAKDQKAEVFVFTDITCGYCRKLHRHIEAYNADGITVHYLAFPRGGPSSAAAQGMRHVWCAEDRAKALTDAKLNNSVSNNTLGDCADTVNQDYNLGVKFGVHGTPAIFTTDGKQLGGYLTPDQMKKSLDL</sequence>
<dbReference type="Pfam" id="PF13098">
    <property type="entry name" value="Thioredoxin_2"/>
    <property type="match status" value="1"/>
</dbReference>
<keyword evidence="4 7" id="KW-0574">Periplasm</keyword>
<dbReference type="InterPro" id="IPR051470">
    <property type="entry name" value="Thiol:disulfide_interchange"/>
</dbReference>
<dbReference type="GO" id="GO:0042597">
    <property type="term" value="C:periplasmic space"/>
    <property type="evidence" value="ECO:0007669"/>
    <property type="project" value="UniProtKB-SubCell"/>
</dbReference>
<keyword evidence="11" id="KW-1185">Reference proteome</keyword>
<dbReference type="EMBL" id="AMRJ01000002">
    <property type="protein sequence ID" value="EKF75628.1"/>
    <property type="molecule type" value="Genomic_DNA"/>
</dbReference>
<evidence type="ECO:0000256" key="5">
    <source>
        <dbReference type="ARBA" id="ARBA00023157"/>
    </source>
</evidence>
<accession>L0WFJ5</accession>
<comment type="function">
    <text evidence="7">Required for disulfide bond formation in some periplasmic proteins. Acts by transferring its disulfide bond to other proteins and is reduced in the process.</text>
</comment>
<comment type="similarity">
    <text evidence="2 7">Belongs to the thioredoxin family. DsbC subfamily.</text>
</comment>
<evidence type="ECO:0000256" key="2">
    <source>
        <dbReference type="ARBA" id="ARBA00009813"/>
    </source>
</evidence>
<name>L0WFJ5_9GAMM</name>
<dbReference type="PROSITE" id="PS51257">
    <property type="entry name" value="PROKAR_LIPOPROTEIN"/>
    <property type="match status" value="1"/>
</dbReference>
<dbReference type="InterPro" id="IPR018950">
    <property type="entry name" value="DiS-bond_isomerase_DsbC/G_N"/>
</dbReference>
<dbReference type="eggNOG" id="COG1651">
    <property type="taxonomic scope" value="Bacteria"/>
</dbReference>
<evidence type="ECO:0000256" key="4">
    <source>
        <dbReference type="ARBA" id="ARBA00022764"/>
    </source>
</evidence>
<dbReference type="PATRIC" id="fig|1177179.3.peg.419"/>
<evidence type="ECO:0000313" key="11">
    <source>
        <dbReference type="Proteomes" id="UP000010164"/>
    </source>
</evidence>
<comment type="subcellular location">
    <subcellularLocation>
        <location evidence="1 7">Periplasm</location>
    </subcellularLocation>
</comment>
<dbReference type="AlphaFoldDB" id="L0WFJ5"/>
<feature type="chain" id="PRO_5010005186" description="Thiol:disulfide interchange protein" evidence="7">
    <location>
        <begin position="19"/>
        <end position="253"/>
    </location>
</feature>
<dbReference type="OrthoDB" id="12976at2"/>
<evidence type="ECO:0000259" key="8">
    <source>
        <dbReference type="Pfam" id="PF10411"/>
    </source>
</evidence>
<dbReference type="PANTHER" id="PTHR35272:SF3">
    <property type="entry name" value="THIOL:DISULFIDE INTERCHANGE PROTEIN DSBC"/>
    <property type="match status" value="1"/>
</dbReference>
<comment type="caution">
    <text evidence="10">The sequence shown here is derived from an EMBL/GenBank/DDBJ whole genome shotgun (WGS) entry which is preliminary data.</text>
</comment>
<dbReference type="InterPro" id="IPR009094">
    <property type="entry name" value="DiS-bond_isomerase_DsbC/G_N_sf"/>
</dbReference>
<dbReference type="CDD" id="cd03020">
    <property type="entry name" value="DsbA_DsbC_DsbG"/>
    <property type="match status" value="1"/>
</dbReference>
<dbReference type="InterPro" id="IPR033954">
    <property type="entry name" value="DiS-bond_Isoase_DsbC/G"/>
</dbReference>
<dbReference type="InterPro" id="IPR036249">
    <property type="entry name" value="Thioredoxin-like_sf"/>
</dbReference>
<dbReference type="SUPFAM" id="SSF54423">
    <property type="entry name" value="DsbC/DsbG N-terminal domain-like"/>
    <property type="match status" value="1"/>
</dbReference>
<proteinExistence type="inferred from homology"/>
<dbReference type="PANTHER" id="PTHR35272">
    <property type="entry name" value="THIOL:DISULFIDE INTERCHANGE PROTEIN DSBC-RELATED"/>
    <property type="match status" value="1"/>
</dbReference>
<dbReference type="Proteomes" id="UP000010164">
    <property type="component" value="Unassembled WGS sequence"/>
</dbReference>
<dbReference type="SUPFAM" id="SSF52833">
    <property type="entry name" value="Thioredoxin-like"/>
    <property type="match status" value="1"/>
</dbReference>
<evidence type="ECO:0000256" key="6">
    <source>
        <dbReference type="ARBA" id="ARBA00023284"/>
    </source>
</evidence>
<dbReference type="Gene3D" id="3.10.450.70">
    <property type="entry name" value="Disulphide bond isomerase, DsbC/G, N-terminal"/>
    <property type="match status" value="1"/>
</dbReference>
<dbReference type="GO" id="GO:0016853">
    <property type="term" value="F:isomerase activity"/>
    <property type="evidence" value="ECO:0007669"/>
    <property type="project" value="UniProtKB-KW"/>
</dbReference>
<evidence type="ECO:0000256" key="3">
    <source>
        <dbReference type="ARBA" id="ARBA00022729"/>
    </source>
</evidence>
<dbReference type="Pfam" id="PF10411">
    <property type="entry name" value="DsbC_N"/>
    <property type="match status" value="1"/>
</dbReference>
<organism evidence="10 11">
    <name type="scientific">Alcanivorax hongdengensis A-11-3</name>
    <dbReference type="NCBI Taxonomy" id="1177179"/>
    <lineage>
        <taxon>Bacteria</taxon>
        <taxon>Pseudomonadati</taxon>
        <taxon>Pseudomonadota</taxon>
        <taxon>Gammaproteobacteria</taxon>
        <taxon>Oceanospirillales</taxon>
        <taxon>Alcanivoracaceae</taxon>
        <taxon>Alcanivorax</taxon>
    </lineage>
</organism>